<accession>A0A8H7SJD5</accession>
<name>A0A8H7SJD5_9FUNG</name>
<feature type="compositionally biased region" description="Polar residues" evidence="2">
    <location>
        <begin position="7"/>
        <end position="24"/>
    </location>
</feature>
<keyword evidence="1" id="KW-0863">Zinc-finger</keyword>
<comment type="caution">
    <text evidence="4">The sequence shown here is derived from an EMBL/GenBank/DDBJ whole genome shotgun (WGS) entry which is preliminary data.</text>
</comment>
<dbReference type="PROSITE" id="PS50966">
    <property type="entry name" value="ZF_SWIM"/>
    <property type="match status" value="1"/>
</dbReference>
<evidence type="ECO:0000313" key="5">
    <source>
        <dbReference type="Proteomes" id="UP000613177"/>
    </source>
</evidence>
<evidence type="ECO:0000256" key="2">
    <source>
        <dbReference type="SAM" id="MobiDB-lite"/>
    </source>
</evidence>
<dbReference type="GO" id="GO:0008270">
    <property type="term" value="F:zinc ion binding"/>
    <property type="evidence" value="ECO:0007669"/>
    <property type="project" value="UniProtKB-KW"/>
</dbReference>
<protein>
    <recommendedName>
        <fullName evidence="3">SWIM-type domain-containing protein</fullName>
    </recommendedName>
</protein>
<keyword evidence="5" id="KW-1185">Reference proteome</keyword>
<dbReference type="Proteomes" id="UP000613177">
    <property type="component" value="Unassembled WGS sequence"/>
</dbReference>
<sequence length="277" mass="31769">MGDRSSNRVGSTHANIKRNNQTSSGSMTIVTEKVNLWIKKRENYRNLQSAKELISQKLVYLGSEITKKLSDLRLNITNFAYESIKNELMQMETSEDETANEKCYCPVRRNYRLPCKHVLEKYEGVIPLVAVHQRWRIIYIKGRVATIAEVAIENEKENMSTITTPVDNFKVRFEKLLDVFQVLGIQQESDDLLSGIDNLTRNFLNDRLESILPPKVVVIQKGRPKNTKRNKLALEEDDDLTDIDVENIAVLVNPLEDGNCGFRSVNLTVFGHEDAWK</sequence>
<dbReference type="AlphaFoldDB" id="A0A8H7SJD5"/>
<proteinExistence type="predicted"/>
<gene>
    <name evidence="4" type="ORF">INT48_001176</name>
</gene>
<evidence type="ECO:0000256" key="1">
    <source>
        <dbReference type="PROSITE-ProRule" id="PRU00325"/>
    </source>
</evidence>
<keyword evidence="1" id="KW-0862">Zinc</keyword>
<feature type="domain" description="SWIM-type" evidence="3">
    <location>
        <begin position="89"/>
        <end position="126"/>
    </location>
</feature>
<feature type="region of interest" description="Disordered" evidence="2">
    <location>
        <begin position="1"/>
        <end position="24"/>
    </location>
</feature>
<dbReference type="EMBL" id="JAEPRE010000196">
    <property type="protein sequence ID" value="KAG2230524.1"/>
    <property type="molecule type" value="Genomic_DNA"/>
</dbReference>
<evidence type="ECO:0000259" key="3">
    <source>
        <dbReference type="PROSITE" id="PS50966"/>
    </source>
</evidence>
<reference evidence="4" key="1">
    <citation type="submission" date="2021-01" db="EMBL/GenBank/DDBJ databases">
        <title>Metabolic potential, ecology and presence of endohyphal bacteria is reflected in genomic diversity of Mucoromycotina.</title>
        <authorList>
            <person name="Muszewska A."/>
            <person name="Okrasinska A."/>
            <person name="Steczkiewicz K."/>
            <person name="Drgas O."/>
            <person name="Orlowska M."/>
            <person name="Perlinska-Lenart U."/>
            <person name="Aleksandrzak-Piekarczyk T."/>
            <person name="Szatraj K."/>
            <person name="Zielenkiewicz U."/>
            <person name="Pilsyk S."/>
            <person name="Malc E."/>
            <person name="Mieczkowski P."/>
            <person name="Kruszewska J.S."/>
            <person name="Biernat P."/>
            <person name="Pawlowska J."/>
        </authorList>
    </citation>
    <scope>NUCLEOTIDE SEQUENCE</scope>
    <source>
        <strain evidence="4">WA0000018081</strain>
    </source>
</reference>
<dbReference type="InterPro" id="IPR007527">
    <property type="entry name" value="Znf_SWIM"/>
</dbReference>
<organism evidence="4 5">
    <name type="scientific">Thamnidium elegans</name>
    <dbReference type="NCBI Taxonomy" id="101142"/>
    <lineage>
        <taxon>Eukaryota</taxon>
        <taxon>Fungi</taxon>
        <taxon>Fungi incertae sedis</taxon>
        <taxon>Mucoromycota</taxon>
        <taxon>Mucoromycotina</taxon>
        <taxon>Mucoromycetes</taxon>
        <taxon>Mucorales</taxon>
        <taxon>Mucorineae</taxon>
        <taxon>Mucoraceae</taxon>
        <taxon>Thamnidium</taxon>
    </lineage>
</organism>
<keyword evidence="1" id="KW-0479">Metal-binding</keyword>
<evidence type="ECO:0000313" key="4">
    <source>
        <dbReference type="EMBL" id="KAG2230524.1"/>
    </source>
</evidence>